<keyword evidence="4" id="KW-1185">Reference proteome</keyword>
<feature type="non-terminal residue" evidence="3">
    <location>
        <position position="1"/>
    </location>
</feature>
<dbReference type="EMBL" id="VZRW01002935">
    <property type="protein sequence ID" value="NWX14155.1"/>
    <property type="molecule type" value="Genomic_DNA"/>
</dbReference>
<keyword evidence="3" id="KW-0540">Nuclease</keyword>
<proteinExistence type="predicted"/>
<feature type="region of interest" description="Disordered" evidence="1">
    <location>
        <begin position="57"/>
        <end position="80"/>
    </location>
</feature>
<dbReference type="InterPro" id="IPR002782">
    <property type="entry name" value="Mut7-C_RNAse_dom"/>
</dbReference>
<evidence type="ECO:0000313" key="3">
    <source>
        <dbReference type="EMBL" id="NWX14155.1"/>
    </source>
</evidence>
<name>A0A7K6TWC9_9AVES</name>
<keyword evidence="3" id="KW-0269">Exonuclease</keyword>
<dbReference type="PANTHER" id="PTHR47765:SF2">
    <property type="entry name" value="EXONUCLEASE MUT-7 HOMOLOG"/>
    <property type="match status" value="1"/>
</dbReference>
<protein>
    <submittedName>
        <fullName evidence="3">MUT7 Exonuclease</fullName>
    </submittedName>
</protein>
<reference evidence="3 4" key="1">
    <citation type="submission" date="2019-09" db="EMBL/GenBank/DDBJ databases">
        <title>Bird 10,000 Genomes (B10K) Project - Family phase.</title>
        <authorList>
            <person name="Zhang G."/>
        </authorList>
    </citation>
    <scope>NUCLEOTIDE SEQUENCE [LARGE SCALE GENOMIC DNA]</scope>
    <source>
        <strain evidence="3">B10K-DU-029-76</strain>
        <tissue evidence="3">Heart</tissue>
    </source>
</reference>
<sequence>VTGGLPSLCQGAGRYAPGRQELPSKHGHHLTNLPSLFFQVCNCDKYLKVSRERMRQLVEGSRQAQEDGGAGNEDKPTQSHDATMAACDTAQPACTAHTECPGGPEQRGAAAALAGDKVLQVTTIPPGVLDRADLTDFYCCTRCGKVFWEGSHFGRIVSQFQDVLVPSRDEQSIYELS</sequence>
<evidence type="ECO:0000313" key="4">
    <source>
        <dbReference type="Proteomes" id="UP000559068"/>
    </source>
</evidence>
<comment type="caution">
    <text evidence="3">The sequence shown here is derived from an EMBL/GenBank/DDBJ whole genome shotgun (WGS) entry which is preliminary data.</text>
</comment>
<accession>A0A7K6TWC9</accession>
<evidence type="ECO:0000256" key="1">
    <source>
        <dbReference type="SAM" id="MobiDB-lite"/>
    </source>
</evidence>
<dbReference type="InterPro" id="IPR052408">
    <property type="entry name" value="Exonuclease_MUT-7-like"/>
</dbReference>
<dbReference type="OrthoDB" id="18193at2759"/>
<dbReference type="Pfam" id="PF01927">
    <property type="entry name" value="Mut7-C"/>
    <property type="match status" value="1"/>
</dbReference>
<evidence type="ECO:0000259" key="2">
    <source>
        <dbReference type="Pfam" id="PF01927"/>
    </source>
</evidence>
<dbReference type="AlphaFoldDB" id="A0A7K6TWC9"/>
<dbReference type="Proteomes" id="UP000559068">
    <property type="component" value="Unassembled WGS sequence"/>
</dbReference>
<gene>
    <name evidence="3" type="primary">Exd3_1</name>
    <name evidence="3" type="ORF">AEGBEN_R14656</name>
</gene>
<feature type="non-terminal residue" evidence="3">
    <location>
        <position position="177"/>
    </location>
</feature>
<organism evidence="3 4">
    <name type="scientific">Aegotheles bennettii</name>
    <dbReference type="NCBI Taxonomy" id="48278"/>
    <lineage>
        <taxon>Eukaryota</taxon>
        <taxon>Metazoa</taxon>
        <taxon>Chordata</taxon>
        <taxon>Craniata</taxon>
        <taxon>Vertebrata</taxon>
        <taxon>Euteleostomi</taxon>
        <taxon>Archelosauria</taxon>
        <taxon>Archosauria</taxon>
        <taxon>Dinosauria</taxon>
        <taxon>Saurischia</taxon>
        <taxon>Theropoda</taxon>
        <taxon>Coelurosauria</taxon>
        <taxon>Aves</taxon>
        <taxon>Neognathae</taxon>
        <taxon>Neoaves</taxon>
        <taxon>Strisores</taxon>
        <taxon>Caprimulgiformes</taxon>
        <taxon>Aegothelidae</taxon>
        <taxon>Aegotheles</taxon>
    </lineage>
</organism>
<feature type="domain" description="Mut7-C RNAse" evidence="2">
    <location>
        <begin position="122"/>
        <end position="158"/>
    </location>
</feature>
<dbReference type="PANTHER" id="PTHR47765">
    <property type="entry name" value="3'-5' EXONUCLEASE DOMAIN-CONTAINING PROTEIN"/>
    <property type="match status" value="1"/>
</dbReference>
<dbReference type="GO" id="GO:0004527">
    <property type="term" value="F:exonuclease activity"/>
    <property type="evidence" value="ECO:0007669"/>
    <property type="project" value="UniProtKB-KW"/>
</dbReference>
<keyword evidence="3" id="KW-0378">Hydrolase</keyword>